<evidence type="ECO:0000313" key="1">
    <source>
        <dbReference type="EMBL" id="JAH74060.1"/>
    </source>
</evidence>
<name>A0A0E9V9C3_ANGAN</name>
<reference evidence="1" key="1">
    <citation type="submission" date="2014-11" db="EMBL/GenBank/DDBJ databases">
        <authorList>
            <person name="Amaro Gonzalez C."/>
        </authorList>
    </citation>
    <scope>NUCLEOTIDE SEQUENCE</scope>
</reference>
<accession>A0A0E9V9C3</accession>
<sequence>MSLLHACGMTSKLSSLYRWVWR</sequence>
<dbReference type="AlphaFoldDB" id="A0A0E9V9C3"/>
<protein>
    <submittedName>
        <fullName evidence="1">Uncharacterized protein</fullName>
    </submittedName>
</protein>
<reference evidence="1" key="2">
    <citation type="journal article" date="2015" name="Fish Shellfish Immunol.">
        <title>Early steps in the European eel (Anguilla anguilla)-Vibrio vulnificus interaction in the gills: Role of the RtxA13 toxin.</title>
        <authorList>
            <person name="Callol A."/>
            <person name="Pajuelo D."/>
            <person name="Ebbesson L."/>
            <person name="Teles M."/>
            <person name="MacKenzie S."/>
            <person name="Amaro C."/>
        </authorList>
    </citation>
    <scope>NUCLEOTIDE SEQUENCE</scope>
</reference>
<dbReference type="EMBL" id="GBXM01034517">
    <property type="protein sequence ID" value="JAH74060.1"/>
    <property type="molecule type" value="Transcribed_RNA"/>
</dbReference>
<organism evidence="1">
    <name type="scientific">Anguilla anguilla</name>
    <name type="common">European freshwater eel</name>
    <name type="synonym">Muraena anguilla</name>
    <dbReference type="NCBI Taxonomy" id="7936"/>
    <lineage>
        <taxon>Eukaryota</taxon>
        <taxon>Metazoa</taxon>
        <taxon>Chordata</taxon>
        <taxon>Craniata</taxon>
        <taxon>Vertebrata</taxon>
        <taxon>Euteleostomi</taxon>
        <taxon>Actinopterygii</taxon>
        <taxon>Neopterygii</taxon>
        <taxon>Teleostei</taxon>
        <taxon>Anguilliformes</taxon>
        <taxon>Anguillidae</taxon>
        <taxon>Anguilla</taxon>
    </lineage>
</organism>
<proteinExistence type="predicted"/>